<name>D1AD09_THECD</name>
<evidence type="ECO:0000313" key="1">
    <source>
        <dbReference type="EMBL" id="ACY99318.1"/>
    </source>
</evidence>
<organism evidence="1 2">
    <name type="scientific">Thermomonospora curvata (strain ATCC 19995 / DSM 43183 / JCM 3096 / KCTC 9072 / NBRC 15933 / NCIMB 10081 / Henssen B9)</name>
    <dbReference type="NCBI Taxonomy" id="471852"/>
    <lineage>
        <taxon>Bacteria</taxon>
        <taxon>Bacillati</taxon>
        <taxon>Actinomycetota</taxon>
        <taxon>Actinomycetes</taxon>
        <taxon>Streptosporangiales</taxon>
        <taxon>Thermomonosporaceae</taxon>
        <taxon>Thermomonospora</taxon>
    </lineage>
</organism>
<dbReference type="RefSeq" id="WP_012854102.1">
    <property type="nucleotide sequence ID" value="NC_013510.1"/>
</dbReference>
<dbReference type="AlphaFoldDB" id="D1AD09"/>
<accession>D1AD09</accession>
<protein>
    <submittedName>
        <fullName evidence="1">Uncharacterized protein</fullName>
    </submittedName>
</protein>
<dbReference type="HOGENOM" id="CLU_1239648_0_0_11"/>
<evidence type="ECO:0000313" key="2">
    <source>
        <dbReference type="Proteomes" id="UP000001918"/>
    </source>
</evidence>
<dbReference type="EMBL" id="CP001738">
    <property type="protein sequence ID" value="ACY99318.1"/>
    <property type="molecule type" value="Genomic_DNA"/>
</dbReference>
<gene>
    <name evidence="1" type="ordered locus">Tcur_3786</name>
</gene>
<dbReference type="KEGG" id="tcu:Tcur_3786"/>
<reference evidence="1 2" key="1">
    <citation type="journal article" date="2011" name="Stand. Genomic Sci.">
        <title>Complete genome sequence of Thermomonospora curvata type strain (B9).</title>
        <authorList>
            <person name="Chertkov O."/>
            <person name="Sikorski J."/>
            <person name="Nolan M."/>
            <person name="Lapidus A."/>
            <person name="Lucas S."/>
            <person name="Del Rio T.G."/>
            <person name="Tice H."/>
            <person name="Cheng J.F."/>
            <person name="Goodwin L."/>
            <person name="Pitluck S."/>
            <person name="Liolios K."/>
            <person name="Ivanova N."/>
            <person name="Mavromatis K."/>
            <person name="Mikhailova N."/>
            <person name="Ovchinnikova G."/>
            <person name="Pati A."/>
            <person name="Chen A."/>
            <person name="Palaniappan K."/>
            <person name="Djao O.D."/>
            <person name="Land M."/>
            <person name="Hauser L."/>
            <person name="Chang Y.J."/>
            <person name="Jeffries C.D."/>
            <person name="Brettin T."/>
            <person name="Han C."/>
            <person name="Detter J.C."/>
            <person name="Rohde M."/>
            <person name="Goker M."/>
            <person name="Woyke T."/>
            <person name="Bristow J."/>
            <person name="Eisen J.A."/>
            <person name="Markowitz V."/>
            <person name="Hugenholtz P."/>
            <person name="Klenk H.P."/>
            <person name="Kyrpides N.C."/>
        </authorList>
    </citation>
    <scope>NUCLEOTIDE SEQUENCE [LARGE SCALE GENOMIC DNA]</scope>
    <source>
        <strain evidence="2">ATCC 19995 / DSM 43183 / JCM 3096 / KCTC 9072 / NBRC 15933 / NCIMB 10081 / Henssen B9</strain>
    </source>
</reference>
<sequence length="223" mass="24874">MFGRRNKEMAEAAAVAADAFRKLDTALRTADERLRELAGLPQLHRFPAAYREKIVNDFTREFTPVKDTSQELMDVYARLAEDVPIIAASREKHLRKECTQTLWGMAARFDELAAAMNSLAASISGLTATVFQRLSDCDSLRVRAMQHVDAARGALDLAQQRGHDVSEGRRRLDRLISSAPVLTDGVIYEGWKRALESVIEGADQIRMQADALVHRARPQAQDA</sequence>
<keyword evidence="2" id="KW-1185">Reference proteome</keyword>
<dbReference type="Proteomes" id="UP000001918">
    <property type="component" value="Chromosome"/>
</dbReference>
<proteinExistence type="predicted"/>